<dbReference type="SMART" id="SM00304">
    <property type="entry name" value="HAMP"/>
    <property type="match status" value="1"/>
</dbReference>
<dbReference type="InterPro" id="IPR005467">
    <property type="entry name" value="His_kinase_dom"/>
</dbReference>
<dbReference type="Pfam" id="PF00672">
    <property type="entry name" value="HAMP"/>
    <property type="match status" value="1"/>
</dbReference>
<feature type="transmembrane region" description="Helical" evidence="16">
    <location>
        <begin position="232"/>
        <end position="255"/>
    </location>
</feature>
<keyword evidence="5" id="KW-0597">Phosphoprotein</keyword>
<dbReference type="FunFam" id="1.10.287.130:FF:000010">
    <property type="entry name" value="Two-component sensor histidine kinase"/>
    <property type="match status" value="1"/>
</dbReference>
<dbReference type="PRINTS" id="PR00344">
    <property type="entry name" value="BCTRLSENSOR"/>
</dbReference>
<dbReference type="SMART" id="SM00388">
    <property type="entry name" value="HisKA"/>
    <property type="match status" value="1"/>
</dbReference>
<evidence type="ECO:0000256" key="15">
    <source>
        <dbReference type="SAM" id="MobiDB-lite"/>
    </source>
</evidence>
<keyword evidence="13 16" id="KW-0472">Membrane</keyword>
<dbReference type="InterPro" id="IPR004358">
    <property type="entry name" value="Sig_transdc_His_kin-like_C"/>
</dbReference>
<evidence type="ECO:0000256" key="12">
    <source>
        <dbReference type="ARBA" id="ARBA00023012"/>
    </source>
</evidence>
<evidence type="ECO:0000256" key="7">
    <source>
        <dbReference type="ARBA" id="ARBA00022692"/>
    </source>
</evidence>
<dbReference type="CDD" id="cd00082">
    <property type="entry name" value="HisKA"/>
    <property type="match status" value="1"/>
</dbReference>
<dbReference type="InterPro" id="IPR036097">
    <property type="entry name" value="HisK_dim/P_sf"/>
</dbReference>
<dbReference type="InterPro" id="IPR003660">
    <property type="entry name" value="HAMP_dom"/>
</dbReference>
<evidence type="ECO:0000259" key="17">
    <source>
        <dbReference type="PROSITE" id="PS50109"/>
    </source>
</evidence>
<keyword evidence="4" id="KW-1003">Cell membrane</keyword>
<evidence type="ECO:0000256" key="8">
    <source>
        <dbReference type="ARBA" id="ARBA00022741"/>
    </source>
</evidence>
<evidence type="ECO:0000256" key="1">
    <source>
        <dbReference type="ARBA" id="ARBA00000085"/>
    </source>
</evidence>
<evidence type="ECO:0000256" key="3">
    <source>
        <dbReference type="ARBA" id="ARBA00012438"/>
    </source>
</evidence>
<dbReference type="Pfam" id="PF00512">
    <property type="entry name" value="HisKA"/>
    <property type="match status" value="1"/>
</dbReference>
<dbReference type="NCBIfam" id="NF040691">
    <property type="entry name" value="MtrAB_MtrB"/>
    <property type="match status" value="1"/>
</dbReference>
<keyword evidence="6" id="KW-0808">Transferase</keyword>
<evidence type="ECO:0000256" key="5">
    <source>
        <dbReference type="ARBA" id="ARBA00022553"/>
    </source>
</evidence>
<dbReference type="AlphaFoldDB" id="A0A810MUV1"/>
<keyword evidence="7 16" id="KW-0812">Transmembrane</keyword>
<dbReference type="Gene3D" id="6.10.340.10">
    <property type="match status" value="1"/>
</dbReference>
<gene>
    <name evidence="19" type="primary">mtrB</name>
    <name evidence="19" type="ORF">Prubr_13310</name>
</gene>
<keyword evidence="10" id="KW-0067">ATP-binding</keyword>
<name>A0A810MUV1_9ACTN</name>
<feature type="region of interest" description="Disordered" evidence="15">
    <location>
        <begin position="568"/>
        <end position="601"/>
    </location>
</feature>
<dbReference type="CDD" id="cd00075">
    <property type="entry name" value="HATPase"/>
    <property type="match status" value="1"/>
</dbReference>
<feature type="compositionally biased region" description="Low complexity" evidence="15">
    <location>
        <begin position="577"/>
        <end position="601"/>
    </location>
</feature>
<comment type="catalytic activity">
    <reaction evidence="1">
        <text>ATP + protein L-histidine = ADP + protein N-phospho-L-histidine.</text>
        <dbReference type="EC" id="2.7.13.3"/>
    </reaction>
</comment>
<feature type="transmembrane region" description="Helical" evidence="16">
    <location>
        <begin position="58"/>
        <end position="80"/>
    </location>
</feature>
<dbReference type="SUPFAM" id="SSF55874">
    <property type="entry name" value="ATPase domain of HSP90 chaperone/DNA topoisomerase II/histidine kinase"/>
    <property type="match status" value="1"/>
</dbReference>
<evidence type="ECO:0000256" key="4">
    <source>
        <dbReference type="ARBA" id="ARBA00022475"/>
    </source>
</evidence>
<dbReference type="EMBL" id="AP023359">
    <property type="protein sequence ID" value="BCJ64310.1"/>
    <property type="molecule type" value="Genomic_DNA"/>
</dbReference>
<sequence>MADLLTSVNVLVARARTTARATWRIGARRGAVVWRAVLRRGGVVAAGVRQTWRRSLQVRIVTITLVSSGLLVGGFAYMVVTQITGNLLDNAVADARERLETSRAYAFDQLSVHPRIEPRLQRTFDSTVVALAGGDPDEAGVVVVLTASGYPTIETATSPNVDASALISNELRRTVAGGEVASQIRTGDLGGGPTRYLIYGSPVPAGFGQAEIYRLVPLTTQEQTAVQARTTVLATGVALVLLLAVLAALVTRLVVNPVRDAARTAQRLSAGLLDQRMAVNGEDDLALLAASFNQMATNLQRQIVRLEEMSRLQRRFTSDVSHELRTPLTTVRMAADLIFAERDEFDPAVARSAELLQAELDRFEDLLTDLLEISRFDAGFAMLDAEPTDLVPVVQRVVDRLTGLAQRCGVALEAHLPDGAVIAEVDPRRVERVLRNLVGNAVEHGEGRPVEVTLAVDASAVAVTVRDHGIGLRPGEEKLVFNRFWRADPSRARQTGGTGLGLSISLEDARLHGGWLEAWGALGKGAQFRLTLPVRSGDRLTSSPLRLVPTEVMTPIDLRVSADLPLLPVKPDGPSVDTGAPADAAEPAPGTAAGTPAEVTR</sequence>
<evidence type="ECO:0000256" key="6">
    <source>
        <dbReference type="ARBA" id="ARBA00022679"/>
    </source>
</evidence>
<keyword evidence="11 16" id="KW-1133">Transmembrane helix</keyword>
<evidence type="ECO:0000313" key="19">
    <source>
        <dbReference type="EMBL" id="BCJ64310.1"/>
    </source>
</evidence>
<evidence type="ECO:0000256" key="9">
    <source>
        <dbReference type="ARBA" id="ARBA00022777"/>
    </source>
</evidence>
<dbReference type="GO" id="GO:0000155">
    <property type="term" value="F:phosphorelay sensor kinase activity"/>
    <property type="evidence" value="ECO:0007669"/>
    <property type="project" value="InterPro"/>
</dbReference>
<dbReference type="GO" id="GO:0005524">
    <property type="term" value="F:ATP binding"/>
    <property type="evidence" value="ECO:0007669"/>
    <property type="project" value="UniProtKB-KW"/>
</dbReference>
<dbReference type="InterPro" id="IPR003594">
    <property type="entry name" value="HATPase_dom"/>
</dbReference>
<dbReference type="Gene3D" id="1.10.287.130">
    <property type="match status" value="1"/>
</dbReference>
<dbReference type="SUPFAM" id="SSF47384">
    <property type="entry name" value="Homodimeric domain of signal transducing histidine kinase"/>
    <property type="match status" value="1"/>
</dbReference>
<evidence type="ECO:0000256" key="14">
    <source>
        <dbReference type="ARBA" id="ARBA00035305"/>
    </source>
</evidence>
<keyword evidence="20" id="KW-1185">Reference proteome</keyword>
<dbReference type="Pfam" id="PF02518">
    <property type="entry name" value="HATPase_c"/>
    <property type="match status" value="1"/>
</dbReference>
<keyword evidence="8" id="KW-0547">Nucleotide-binding</keyword>
<evidence type="ECO:0000259" key="18">
    <source>
        <dbReference type="PROSITE" id="PS50885"/>
    </source>
</evidence>
<dbReference type="PANTHER" id="PTHR43547">
    <property type="entry name" value="TWO-COMPONENT HISTIDINE KINASE"/>
    <property type="match status" value="1"/>
</dbReference>
<dbReference type="KEGG" id="pry:Prubr_13310"/>
<proteinExistence type="predicted"/>
<protein>
    <recommendedName>
        <fullName evidence="14">Sensor histidine kinase MtrB</fullName>
        <ecNumber evidence="3">2.7.13.3</ecNumber>
    </recommendedName>
</protein>
<dbReference type="FunFam" id="3.30.565.10:FF:000013">
    <property type="entry name" value="Two-component sensor histidine kinase"/>
    <property type="match status" value="1"/>
</dbReference>
<dbReference type="SUPFAM" id="SSF158472">
    <property type="entry name" value="HAMP domain-like"/>
    <property type="match status" value="1"/>
</dbReference>
<reference evidence="19" key="1">
    <citation type="submission" date="2020-08" db="EMBL/GenBank/DDBJ databases">
        <title>Whole genome shotgun sequence of Polymorphospora rubra NBRC 101157.</title>
        <authorList>
            <person name="Komaki H."/>
            <person name="Tamura T."/>
        </authorList>
    </citation>
    <scope>NUCLEOTIDE SEQUENCE</scope>
    <source>
        <strain evidence="19">NBRC 101157</strain>
    </source>
</reference>
<evidence type="ECO:0000256" key="10">
    <source>
        <dbReference type="ARBA" id="ARBA00022840"/>
    </source>
</evidence>
<feature type="domain" description="HAMP" evidence="18">
    <location>
        <begin position="252"/>
        <end position="304"/>
    </location>
</feature>
<dbReference type="InterPro" id="IPR047669">
    <property type="entry name" value="MtrAB_MtrB"/>
</dbReference>
<organism evidence="19 20">
    <name type="scientific">Polymorphospora rubra</name>
    <dbReference type="NCBI Taxonomy" id="338584"/>
    <lineage>
        <taxon>Bacteria</taxon>
        <taxon>Bacillati</taxon>
        <taxon>Actinomycetota</taxon>
        <taxon>Actinomycetes</taxon>
        <taxon>Micromonosporales</taxon>
        <taxon>Micromonosporaceae</taxon>
        <taxon>Polymorphospora</taxon>
    </lineage>
</organism>
<feature type="domain" description="Histidine kinase" evidence="17">
    <location>
        <begin position="319"/>
        <end position="536"/>
    </location>
</feature>
<evidence type="ECO:0000256" key="2">
    <source>
        <dbReference type="ARBA" id="ARBA00004651"/>
    </source>
</evidence>
<keyword evidence="9 19" id="KW-0418">Kinase</keyword>
<dbReference type="InterPro" id="IPR036890">
    <property type="entry name" value="HATPase_C_sf"/>
</dbReference>
<dbReference type="EC" id="2.7.13.3" evidence="3"/>
<evidence type="ECO:0000256" key="13">
    <source>
        <dbReference type="ARBA" id="ARBA00023136"/>
    </source>
</evidence>
<dbReference type="GO" id="GO:0005886">
    <property type="term" value="C:plasma membrane"/>
    <property type="evidence" value="ECO:0007669"/>
    <property type="project" value="UniProtKB-SubCell"/>
</dbReference>
<dbReference type="SMART" id="SM00387">
    <property type="entry name" value="HATPase_c"/>
    <property type="match status" value="1"/>
</dbReference>
<dbReference type="Proteomes" id="UP000680866">
    <property type="component" value="Chromosome"/>
</dbReference>
<evidence type="ECO:0000313" key="20">
    <source>
        <dbReference type="Proteomes" id="UP000680866"/>
    </source>
</evidence>
<keyword evidence="12" id="KW-0902">Two-component regulatory system</keyword>
<dbReference type="PANTHER" id="PTHR43547:SF2">
    <property type="entry name" value="HYBRID SIGNAL TRANSDUCTION HISTIDINE KINASE C"/>
    <property type="match status" value="1"/>
</dbReference>
<comment type="subcellular location">
    <subcellularLocation>
        <location evidence="2">Cell membrane</location>
        <topology evidence="2">Multi-pass membrane protein</topology>
    </subcellularLocation>
</comment>
<dbReference type="PROSITE" id="PS50109">
    <property type="entry name" value="HIS_KIN"/>
    <property type="match status" value="1"/>
</dbReference>
<dbReference type="InterPro" id="IPR003661">
    <property type="entry name" value="HisK_dim/P_dom"/>
</dbReference>
<dbReference type="CDD" id="cd06225">
    <property type="entry name" value="HAMP"/>
    <property type="match status" value="1"/>
</dbReference>
<dbReference type="Gene3D" id="3.30.565.10">
    <property type="entry name" value="Histidine kinase-like ATPase, C-terminal domain"/>
    <property type="match status" value="1"/>
</dbReference>
<dbReference type="PROSITE" id="PS50885">
    <property type="entry name" value="HAMP"/>
    <property type="match status" value="1"/>
</dbReference>
<evidence type="ECO:0000256" key="11">
    <source>
        <dbReference type="ARBA" id="ARBA00022989"/>
    </source>
</evidence>
<accession>A0A810MUV1</accession>
<evidence type="ECO:0000256" key="16">
    <source>
        <dbReference type="SAM" id="Phobius"/>
    </source>
</evidence>